<feature type="transmembrane region" description="Helical" evidence="1">
    <location>
        <begin position="65"/>
        <end position="80"/>
    </location>
</feature>
<reference evidence="2 3" key="1">
    <citation type="submission" date="2018-08" db="EMBL/GenBank/DDBJ databases">
        <title>A genome reference for cultivated species of the human gut microbiota.</title>
        <authorList>
            <person name="Zou Y."/>
            <person name="Xue W."/>
            <person name="Luo G."/>
        </authorList>
    </citation>
    <scope>NUCLEOTIDE SEQUENCE [LARGE SCALE GENOMIC DNA]</scope>
    <source>
        <strain evidence="2 3">AF37-2AT</strain>
    </source>
</reference>
<evidence type="ECO:0000313" key="3">
    <source>
        <dbReference type="Proteomes" id="UP000261080"/>
    </source>
</evidence>
<sequence length="107" mass="12326">MSLISFILLVLCMLAPMKKNRALKGNKIVQVILKPHAVYGILIFMTSLVHGVFAGKKAGIMSRKLAWCCLLLLLVLAGYQKRRNTRGQYFIKQRFMRWKQSKNTNTR</sequence>
<keyword evidence="1" id="KW-0472">Membrane</keyword>
<dbReference type="Proteomes" id="UP000261080">
    <property type="component" value="Unassembled WGS sequence"/>
</dbReference>
<accession>A0A3E3K3C5</accession>
<evidence type="ECO:0000313" key="2">
    <source>
        <dbReference type="EMBL" id="RGE87984.1"/>
    </source>
</evidence>
<organism evidence="2 3">
    <name type="scientific">Sellimonas intestinalis</name>
    <dbReference type="NCBI Taxonomy" id="1653434"/>
    <lineage>
        <taxon>Bacteria</taxon>
        <taxon>Bacillati</taxon>
        <taxon>Bacillota</taxon>
        <taxon>Clostridia</taxon>
        <taxon>Lachnospirales</taxon>
        <taxon>Lachnospiraceae</taxon>
        <taxon>Sellimonas</taxon>
    </lineage>
</organism>
<protein>
    <submittedName>
        <fullName evidence="2">Uncharacterized protein</fullName>
    </submittedName>
</protein>
<keyword evidence="3" id="KW-1185">Reference proteome</keyword>
<comment type="caution">
    <text evidence="2">The sequence shown here is derived from an EMBL/GenBank/DDBJ whole genome shotgun (WGS) entry which is preliminary data.</text>
</comment>
<gene>
    <name evidence="2" type="ORF">DW016_07730</name>
</gene>
<dbReference type="EMBL" id="QVLX01000003">
    <property type="protein sequence ID" value="RGE87984.1"/>
    <property type="molecule type" value="Genomic_DNA"/>
</dbReference>
<proteinExistence type="predicted"/>
<keyword evidence="1" id="KW-1133">Transmembrane helix</keyword>
<name>A0A3E3K3C5_9FIRM</name>
<evidence type="ECO:0000256" key="1">
    <source>
        <dbReference type="SAM" id="Phobius"/>
    </source>
</evidence>
<keyword evidence="1" id="KW-0812">Transmembrane</keyword>
<feature type="transmembrane region" description="Helical" evidence="1">
    <location>
        <begin position="32"/>
        <end position="53"/>
    </location>
</feature>
<dbReference type="AlphaFoldDB" id="A0A3E3K3C5"/>